<reference evidence="4 5" key="1">
    <citation type="submission" date="2013-09" db="EMBL/GenBank/DDBJ databases">
        <title>Whole genome shotgun sequence of Vibrio proteolyticus NBRC 13287.</title>
        <authorList>
            <person name="Isaki S."/>
            <person name="Hosoyama A."/>
            <person name="Numata M."/>
            <person name="Hashimoto M."/>
            <person name="Hosoyama Y."/>
            <person name="Tsuchikane K."/>
            <person name="Noguchi M."/>
            <person name="Hirakata S."/>
            <person name="Ichikawa N."/>
            <person name="Ohji S."/>
            <person name="Yamazoe A."/>
            <person name="Fujita N."/>
        </authorList>
    </citation>
    <scope>NUCLEOTIDE SEQUENCE [LARGE SCALE GENOMIC DNA]</scope>
    <source>
        <strain evidence="4 5">NBRC 13287</strain>
    </source>
</reference>
<dbReference type="STRING" id="1219065.VPR01S_11_00490"/>
<dbReference type="Gene3D" id="3.30.70.360">
    <property type="match status" value="1"/>
</dbReference>
<name>U2ZJW4_VIBPR</name>
<dbReference type="eggNOG" id="COG1473">
    <property type="taxonomic scope" value="Bacteria"/>
</dbReference>
<dbReference type="GO" id="GO:0046872">
    <property type="term" value="F:metal ion binding"/>
    <property type="evidence" value="ECO:0007669"/>
    <property type="project" value="UniProtKB-KW"/>
</dbReference>
<proteinExistence type="predicted"/>
<keyword evidence="5" id="KW-1185">Reference proteome</keyword>
<dbReference type="InterPro" id="IPR017439">
    <property type="entry name" value="Amidohydrolase"/>
</dbReference>
<dbReference type="GO" id="GO:0050118">
    <property type="term" value="F:N-acetyldiaminopimelate deacetylase activity"/>
    <property type="evidence" value="ECO:0007669"/>
    <property type="project" value="UniProtKB-ARBA"/>
</dbReference>
<feature type="binding site" evidence="2">
    <location>
        <position position="136"/>
    </location>
    <ligand>
        <name>Mn(2+)</name>
        <dbReference type="ChEBI" id="CHEBI:29035"/>
        <label>2</label>
    </ligand>
</feature>
<comment type="cofactor">
    <cofactor evidence="2">
        <name>Mn(2+)</name>
        <dbReference type="ChEBI" id="CHEBI:29035"/>
    </cofactor>
    <text evidence="2">The Mn(2+) ion enhances activity.</text>
</comment>
<dbReference type="CDD" id="cd05666">
    <property type="entry name" value="M20_Acy1-like"/>
    <property type="match status" value="1"/>
</dbReference>
<feature type="binding site" evidence="2">
    <location>
        <position position="364"/>
    </location>
    <ligand>
        <name>Mn(2+)</name>
        <dbReference type="ChEBI" id="CHEBI:29035"/>
        <label>2</label>
    </ligand>
</feature>
<dbReference type="NCBIfam" id="TIGR01891">
    <property type="entry name" value="amidohydrolases"/>
    <property type="match status" value="1"/>
</dbReference>
<protein>
    <submittedName>
        <fullName evidence="4">Peptidase M20 family protein</fullName>
    </submittedName>
</protein>
<evidence type="ECO:0000259" key="3">
    <source>
        <dbReference type="Pfam" id="PF07687"/>
    </source>
</evidence>
<dbReference type="Pfam" id="PF07687">
    <property type="entry name" value="M20_dimer"/>
    <property type="match status" value="1"/>
</dbReference>
<evidence type="ECO:0000313" key="5">
    <source>
        <dbReference type="Proteomes" id="UP000016570"/>
    </source>
</evidence>
<keyword evidence="1" id="KW-0378">Hydrolase</keyword>
<dbReference type="AlphaFoldDB" id="U2ZJW4"/>
<dbReference type="SUPFAM" id="SSF53187">
    <property type="entry name" value="Zn-dependent exopeptidases"/>
    <property type="match status" value="1"/>
</dbReference>
<dbReference type="InterPro" id="IPR036264">
    <property type="entry name" value="Bact_exopeptidase_dim_dom"/>
</dbReference>
<evidence type="ECO:0000256" key="2">
    <source>
        <dbReference type="PIRSR" id="PIRSR005962-1"/>
    </source>
</evidence>
<dbReference type="Proteomes" id="UP000016570">
    <property type="component" value="Unassembled WGS sequence"/>
</dbReference>
<dbReference type="PANTHER" id="PTHR11014:SF63">
    <property type="entry name" value="METALLOPEPTIDASE, PUTATIVE (AFU_ORTHOLOGUE AFUA_6G09600)-RELATED"/>
    <property type="match status" value="1"/>
</dbReference>
<dbReference type="InterPro" id="IPR002933">
    <property type="entry name" value="Peptidase_M20"/>
</dbReference>
<dbReference type="PIRSF" id="PIRSF005962">
    <property type="entry name" value="Pept_M20D_amidohydro"/>
    <property type="match status" value="1"/>
</dbReference>
<dbReference type="SUPFAM" id="SSF55031">
    <property type="entry name" value="Bacterial exopeptidase dimerisation domain"/>
    <property type="match status" value="1"/>
</dbReference>
<comment type="caution">
    <text evidence="4">The sequence shown here is derived from an EMBL/GenBank/DDBJ whole genome shotgun (WGS) entry which is preliminary data.</text>
</comment>
<keyword evidence="2" id="KW-0479">Metal-binding</keyword>
<keyword evidence="2" id="KW-0464">Manganese</keyword>
<feature type="domain" description="Peptidase M20 dimerisation" evidence="3">
    <location>
        <begin position="185"/>
        <end position="277"/>
    </location>
</feature>
<dbReference type="InterPro" id="IPR011650">
    <property type="entry name" value="Peptidase_M20_dimer"/>
</dbReference>
<organism evidence="4 5">
    <name type="scientific">Vibrio proteolyticus NBRC 13287</name>
    <dbReference type="NCBI Taxonomy" id="1219065"/>
    <lineage>
        <taxon>Bacteria</taxon>
        <taxon>Pseudomonadati</taxon>
        <taxon>Pseudomonadota</taxon>
        <taxon>Gammaproteobacteria</taxon>
        <taxon>Vibrionales</taxon>
        <taxon>Vibrionaceae</taxon>
        <taxon>Vibrio</taxon>
    </lineage>
</organism>
<dbReference type="FunFam" id="3.30.70.360:FF:000001">
    <property type="entry name" value="N-acetyldiaminopimelate deacetylase"/>
    <property type="match status" value="1"/>
</dbReference>
<dbReference type="GO" id="GO:0019877">
    <property type="term" value="P:diaminopimelate biosynthetic process"/>
    <property type="evidence" value="ECO:0007669"/>
    <property type="project" value="UniProtKB-ARBA"/>
</dbReference>
<feature type="binding site" evidence="2">
    <location>
        <position position="162"/>
    </location>
    <ligand>
        <name>Mn(2+)</name>
        <dbReference type="ChEBI" id="CHEBI:29035"/>
        <label>2</label>
    </ligand>
</feature>
<dbReference type="PANTHER" id="PTHR11014">
    <property type="entry name" value="PEPTIDASE M20 FAMILY MEMBER"/>
    <property type="match status" value="1"/>
</dbReference>
<dbReference type="Gene3D" id="3.40.630.10">
    <property type="entry name" value="Zn peptidases"/>
    <property type="match status" value="1"/>
</dbReference>
<evidence type="ECO:0000256" key="1">
    <source>
        <dbReference type="ARBA" id="ARBA00022801"/>
    </source>
</evidence>
<dbReference type="EMBL" id="BATJ01000011">
    <property type="protein sequence ID" value="GAD68056.1"/>
    <property type="molecule type" value="Genomic_DNA"/>
</dbReference>
<feature type="binding site" evidence="2">
    <location>
        <position position="101"/>
    </location>
    <ligand>
        <name>Mn(2+)</name>
        <dbReference type="ChEBI" id="CHEBI:29035"/>
        <label>2</label>
    </ligand>
</feature>
<accession>U2ZJW4</accession>
<evidence type="ECO:0000313" key="4">
    <source>
        <dbReference type="EMBL" id="GAD68056.1"/>
    </source>
</evidence>
<sequence length="393" mass="42307">MIELLKNQNEIFTRWRQDIHQHPELGFEEQRTAALVAAKLREWGLDEVHTGIAKTGVVGVLKGCTPSARAIGLRADMDALPMQEMNHFGHASQHPGKMHGCGHDGHTTMLLAAAWYLSQHRDFSGTVHFIFQPAEEGQAGADAMIKDGLFERFPCDRVYGMHNMPGIPAGHIWLREGPMMASSDRFVIDIRGKGGHAAMPQFSVDPTLALSNIILSAQSIVGRNISPLDAAVVSFTDVHAGSGTHNVIPDTASLKGCIRAFDDSVRQLAVEKLGHIVQTAAAVYGAEATFTILPGSYPATVNHAQPTQLAADVAKALVGEENVDDHCVPLSGSEDFSFMLQKVPGCYLFLGNGEEGQKGGVCVHNPGYDFNDAIIPTGASLFVELVKRELTAA</sequence>
<gene>
    <name evidence="4" type="ORF">VPR01S_11_00490</name>
</gene>
<dbReference type="Pfam" id="PF01546">
    <property type="entry name" value="Peptidase_M20"/>
    <property type="match status" value="1"/>
</dbReference>
<dbReference type="RefSeq" id="WP_021706027.1">
    <property type="nucleotide sequence ID" value="NZ_BATJ01000011.1"/>
</dbReference>
<feature type="binding site" evidence="2">
    <location>
        <position position="103"/>
    </location>
    <ligand>
        <name>Mn(2+)</name>
        <dbReference type="ChEBI" id="CHEBI:29035"/>
        <label>2</label>
    </ligand>
</feature>